<keyword evidence="8" id="KW-1185">Reference proteome</keyword>
<organism evidence="7 8">
    <name type="scientific">Nematostella vectensis</name>
    <name type="common">Starlet sea anemone</name>
    <dbReference type="NCBI Taxonomy" id="45351"/>
    <lineage>
        <taxon>Eukaryota</taxon>
        <taxon>Metazoa</taxon>
        <taxon>Cnidaria</taxon>
        <taxon>Anthozoa</taxon>
        <taxon>Hexacorallia</taxon>
        <taxon>Actiniaria</taxon>
        <taxon>Edwardsiidae</taxon>
        <taxon>Nematostella</taxon>
    </lineage>
</organism>
<dbReference type="PhylomeDB" id="A7SW13"/>
<proteinExistence type="predicted"/>
<keyword evidence="3" id="KW-0862">Zinc</keyword>
<dbReference type="PROSITE" id="PS51266">
    <property type="entry name" value="ZF_CHY"/>
    <property type="match status" value="2"/>
</dbReference>
<feature type="domain" description="CHY-type" evidence="6">
    <location>
        <begin position="84"/>
        <end position="155"/>
    </location>
</feature>
<evidence type="ECO:0000256" key="5">
    <source>
        <dbReference type="SAM" id="MobiDB-lite"/>
    </source>
</evidence>
<evidence type="ECO:0000256" key="4">
    <source>
        <dbReference type="PROSITE-ProRule" id="PRU00601"/>
    </source>
</evidence>
<dbReference type="PANTHER" id="PTHR21319">
    <property type="entry name" value="RING FINGER AND CHY ZINC FINGER DOMAIN-CONTAINING PROTEIN 1"/>
    <property type="match status" value="1"/>
</dbReference>
<dbReference type="EMBL" id="DS469850">
    <property type="protein sequence ID" value="EDO32099.1"/>
    <property type="molecule type" value="Genomic_DNA"/>
</dbReference>
<feature type="region of interest" description="Disordered" evidence="5">
    <location>
        <begin position="182"/>
        <end position="207"/>
    </location>
</feature>
<evidence type="ECO:0000256" key="3">
    <source>
        <dbReference type="ARBA" id="ARBA00022833"/>
    </source>
</evidence>
<dbReference type="PANTHER" id="PTHR21319:SF53">
    <property type="entry name" value="RING FINGER AND CHY ZINC FINGER DOMAIN-CONTAINING PROTEIN 1"/>
    <property type="match status" value="1"/>
</dbReference>
<dbReference type="HOGENOM" id="CLU_1327781_0_0_1"/>
<name>A7SW13_NEMVE</name>
<gene>
    <name evidence="7" type="ORF">NEMVEDRAFT_v1g247724</name>
</gene>
<dbReference type="InterPro" id="IPR008913">
    <property type="entry name" value="Znf_CHY"/>
</dbReference>
<dbReference type="Proteomes" id="UP000001593">
    <property type="component" value="Unassembled WGS sequence"/>
</dbReference>
<keyword evidence="1" id="KW-0479">Metal-binding</keyword>
<dbReference type="SUPFAM" id="SSF161219">
    <property type="entry name" value="CHY zinc finger-like"/>
    <property type="match status" value="2"/>
</dbReference>
<dbReference type="InParanoid" id="A7SW13"/>
<evidence type="ECO:0000313" key="8">
    <source>
        <dbReference type="Proteomes" id="UP000001593"/>
    </source>
</evidence>
<accession>A7SW13</accession>
<dbReference type="AlphaFoldDB" id="A7SW13"/>
<evidence type="ECO:0000256" key="2">
    <source>
        <dbReference type="ARBA" id="ARBA00022771"/>
    </source>
</evidence>
<evidence type="ECO:0000259" key="6">
    <source>
        <dbReference type="PROSITE" id="PS51266"/>
    </source>
</evidence>
<keyword evidence="2 4" id="KW-0863">Zinc-finger</keyword>
<dbReference type="Pfam" id="PF05495">
    <property type="entry name" value="zf-CHY"/>
    <property type="match status" value="2"/>
</dbReference>
<sequence length="207" mass="23651">MVEKPKRQPKTPGLKEGFPLPENGTCKHYKKSYRWLRFPCCGKCYPCDVCHEESENHEMVFASRMVCGYCSKEQNPCVACKSSMTRAKSAHWEGGKGCRDKTVMDRFPCCGKCYPCDVCHEESENHEMVFASRMVCGYCSKEQFFSQNPCVACKSSMTRAKSAHWEGGKGCRDKTVMDRGDEKKYKNLTKTTSRKAENKNPKTKNKK</sequence>
<feature type="domain" description="CHY-type" evidence="6">
    <location>
        <begin position="19"/>
        <end position="85"/>
    </location>
</feature>
<dbReference type="STRING" id="45351.A7SW13"/>
<evidence type="ECO:0000313" key="7">
    <source>
        <dbReference type="EMBL" id="EDO32099.1"/>
    </source>
</evidence>
<dbReference type="eggNOG" id="KOG1940">
    <property type="taxonomic scope" value="Eukaryota"/>
</dbReference>
<evidence type="ECO:0000256" key="1">
    <source>
        <dbReference type="ARBA" id="ARBA00022723"/>
    </source>
</evidence>
<protein>
    <recommendedName>
        <fullName evidence="6">CHY-type domain-containing protein</fullName>
    </recommendedName>
</protein>
<reference evidence="7 8" key="1">
    <citation type="journal article" date="2007" name="Science">
        <title>Sea anemone genome reveals ancestral eumetazoan gene repertoire and genomic organization.</title>
        <authorList>
            <person name="Putnam N.H."/>
            <person name="Srivastava M."/>
            <person name="Hellsten U."/>
            <person name="Dirks B."/>
            <person name="Chapman J."/>
            <person name="Salamov A."/>
            <person name="Terry A."/>
            <person name="Shapiro H."/>
            <person name="Lindquist E."/>
            <person name="Kapitonov V.V."/>
            <person name="Jurka J."/>
            <person name="Genikhovich G."/>
            <person name="Grigoriev I.V."/>
            <person name="Lucas S.M."/>
            <person name="Steele R.E."/>
            <person name="Finnerty J.R."/>
            <person name="Technau U."/>
            <person name="Martindale M.Q."/>
            <person name="Rokhsar D.S."/>
        </authorList>
    </citation>
    <scope>NUCLEOTIDE SEQUENCE [LARGE SCALE GENOMIC DNA]</scope>
    <source>
        <strain evidence="8">CH2 X CH6</strain>
    </source>
</reference>
<dbReference type="InterPro" id="IPR037274">
    <property type="entry name" value="Znf_CHY_sf"/>
</dbReference>
<dbReference type="GO" id="GO:0008270">
    <property type="term" value="F:zinc ion binding"/>
    <property type="evidence" value="ECO:0007669"/>
    <property type="project" value="UniProtKB-KW"/>
</dbReference>